<protein>
    <submittedName>
        <fullName evidence="1">Phage-shock protein</fullName>
    </submittedName>
</protein>
<dbReference type="AlphaFoldDB" id="A0A2K8KTI3"/>
<evidence type="ECO:0000313" key="2">
    <source>
        <dbReference type="Proteomes" id="UP000229757"/>
    </source>
</evidence>
<dbReference type="InterPro" id="IPR021284">
    <property type="entry name" value="DUF2750"/>
</dbReference>
<organism evidence="1 2">
    <name type="scientific">Reinekea forsetii</name>
    <dbReference type="NCBI Taxonomy" id="1336806"/>
    <lineage>
        <taxon>Bacteria</taxon>
        <taxon>Pseudomonadati</taxon>
        <taxon>Pseudomonadota</taxon>
        <taxon>Gammaproteobacteria</taxon>
        <taxon>Oceanospirillales</taxon>
        <taxon>Saccharospirillaceae</taxon>
        <taxon>Reinekea</taxon>
    </lineage>
</organism>
<dbReference type="RefSeq" id="WP_100258253.1">
    <property type="nucleotide sequence ID" value="NZ_CP011797.1"/>
</dbReference>
<dbReference type="KEGG" id="rfo:REIFOR_02916"/>
<dbReference type="OrthoDB" id="2936081at2"/>
<reference evidence="1 2" key="1">
    <citation type="journal article" date="2017" name="Environ. Microbiol.">
        <title>Genomic and physiological analyses of 'Reinekea forsetii' reveal a versatile opportunistic lifestyle during spring algae blooms.</title>
        <authorList>
            <person name="Avci B."/>
            <person name="Hahnke R.L."/>
            <person name="Chafee M."/>
            <person name="Fischer T."/>
            <person name="Gruber-Vodicka H."/>
            <person name="Tegetmeyer H.E."/>
            <person name="Harder J."/>
            <person name="Fuchs B.M."/>
            <person name="Amann R.I."/>
            <person name="Teeling H."/>
        </authorList>
    </citation>
    <scope>NUCLEOTIDE SEQUENCE [LARGE SCALE GENOMIC DNA]</scope>
    <source>
        <strain evidence="1 2">Hel1_31_D35</strain>
    </source>
</reference>
<keyword evidence="2" id="KW-1185">Reference proteome</keyword>
<accession>A0A2K8KTI3</accession>
<proteinExistence type="predicted"/>
<dbReference type="Pfam" id="PF11042">
    <property type="entry name" value="DUF2750"/>
    <property type="match status" value="1"/>
</dbReference>
<sequence>MTAPIDQTLLAQLETQASDKRYDYLVQQLIARGELWILVGDGGSVLLNSDGDDCVPVWPHQSSASAWVKDEWADCTVTAISLSDWQARWTEGLLSDGLSLAVFPNLDEEALVVSPDAFDEDIYDAVSAQ</sequence>
<dbReference type="Proteomes" id="UP000229757">
    <property type="component" value="Chromosome"/>
</dbReference>
<evidence type="ECO:0000313" key="1">
    <source>
        <dbReference type="EMBL" id="ATX78037.1"/>
    </source>
</evidence>
<gene>
    <name evidence="1" type="ORF">REIFOR_02916</name>
</gene>
<dbReference type="EMBL" id="CP011797">
    <property type="protein sequence ID" value="ATX78037.1"/>
    <property type="molecule type" value="Genomic_DNA"/>
</dbReference>
<name>A0A2K8KTI3_9GAMM</name>